<reference evidence="2 3" key="1">
    <citation type="submission" date="2023-09" db="EMBL/GenBank/DDBJ databases">
        <authorList>
            <person name="Rey-Velasco X."/>
        </authorList>
    </citation>
    <scope>NUCLEOTIDE SEQUENCE [LARGE SCALE GENOMIC DNA]</scope>
    <source>
        <strain evidence="2 3">W335</strain>
    </source>
</reference>
<sequence length="352" mass="37893">MKGWTPALADHYAQRVTTLADCWKVTRQDGTVLAFTSHERDLTVDGVTYQASTSFTPSEANSSAELAVDTMELKSWLEGAGITAPDIEAGLYDGAMVENFEVDYTAVEIDGVATGGGDSSFTTDADIDGVTGWQVRWLTGANAGATSEVSSAGSGTVTLAGALAESVQAGDTFRILKGRNIKLTGFLGNPRWTSEGEVIYEVRSLAQKLQQVIGNKTQPTCVNRLGDEWCGVDLDGLQEAGAVETVHGRTAFSDTTQTQSAGYFAGGLVEFTTGNNAGYQRQVRTFDGERFELLAPFPFPFAAGDQYQARPDCFKRLIEDCRDTFDNVINFRGAPYLPGTDTLYDYPDPPIS</sequence>
<dbReference type="NCBIfam" id="TIGR02218">
    <property type="entry name" value="phg_TIGR02218"/>
    <property type="match status" value="1"/>
</dbReference>
<feature type="domain" description="Bacteriophage phiJL001 Gp84 C-terminal" evidence="1">
    <location>
        <begin position="262"/>
        <end position="341"/>
    </location>
</feature>
<dbReference type="InterPro" id="IPR011928">
    <property type="entry name" value="Phage_phiJL001_Gp84"/>
</dbReference>
<gene>
    <name evidence="2" type="ORF">RM532_09045</name>
</gene>
<comment type="caution">
    <text evidence="2">The sequence shown here is derived from an EMBL/GenBank/DDBJ whole genome shotgun (WGS) entry which is preliminary data.</text>
</comment>
<evidence type="ECO:0000259" key="1">
    <source>
        <dbReference type="Pfam" id="PF09356"/>
    </source>
</evidence>
<feature type="domain" description="Bacteriophage phiJL001 Gp84 C-terminal" evidence="1">
    <location>
        <begin position="134"/>
        <end position="178"/>
    </location>
</feature>
<dbReference type="Proteomes" id="UP001251857">
    <property type="component" value="Unassembled WGS sequence"/>
</dbReference>
<keyword evidence="3" id="KW-1185">Reference proteome</keyword>
<dbReference type="RefSeq" id="WP_311652961.1">
    <property type="nucleotide sequence ID" value="NZ_JAVRIB010000008.1"/>
</dbReference>
<dbReference type="Pfam" id="PF09356">
    <property type="entry name" value="Phage_BR0599"/>
    <property type="match status" value="2"/>
</dbReference>
<evidence type="ECO:0000313" key="2">
    <source>
        <dbReference type="EMBL" id="MDT0635105.1"/>
    </source>
</evidence>
<dbReference type="Pfam" id="PF09931">
    <property type="entry name" value="Phage_phiJL001_Gp84_N"/>
    <property type="match status" value="2"/>
</dbReference>
<protein>
    <submittedName>
        <fullName evidence="2">DUF2163 domain-containing protein</fullName>
    </submittedName>
</protein>
<accession>A0ABU3C0Q7</accession>
<evidence type="ECO:0000313" key="3">
    <source>
        <dbReference type="Proteomes" id="UP001251857"/>
    </source>
</evidence>
<name>A0ABU3C0Q7_9GAMM</name>
<dbReference type="InterPro" id="IPR018964">
    <property type="entry name" value="Phage_phiJL001_Gp84_C"/>
</dbReference>
<proteinExistence type="predicted"/>
<dbReference type="EMBL" id="JAVRIB010000008">
    <property type="protein sequence ID" value="MDT0635105.1"/>
    <property type="molecule type" value="Genomic_DNA"/>
</dbReference>
<organism evidence="2 3">
    <name type="scientific">Spectribacter hydrogenoxidans</name>
    <dbReference type="NCBI Taxonomy" id="3075608"/>
    <lineage>
        <taxon>Bacteria</taxon>
        <taxon>Pseudomonadati</taxon>
        <taxon>Pseudomonadota</taxon>
        <taxon>Gammaproteobacteria</taxon>
        <taxon>Salinisphaerales</taxon>
        <taxon>Salinisphaeraceae</taxon>
        <taxon>Spectribacter</taxon>
    </lineage>
</organism>